<keyword evidence="3 13" id="KW-0812">Transmembrane</keyword>
<evidence type="ECO:0000256" key="13">
    <source>
        <dbReference type="RuleBase" id="RU003762"/>
    </source>
</evidence>
<comment type="subcellular location">
    <subcellularLocation>
        <location evidence="1 13">Membrane</location>
        <topology evidence="1 13">Single-pass type I membrane protein</topology>
    </subcellularLocation>
</comment>
<evidence type="ECO:0000256" key="8">
    <source>
        <dbReference type="ARBA" id="ARBA00023037"/>
    </source>
</evidence>
<dbReference type="InterPro" id="IPR000413">
    <property type="entry name" value="Integrin_alpha"/>
</dbReference>
<evidence type="ECO:0000256" key="1">
    <source>
        <dbReference type="ARBA" id="ARBA00004479"/>
    </source>
</evidence>
<dbReference type="GO" id="GO:0007157">
    <property type="term" value="P:heterophilic cell-cell adhesion via plasma membrane cell adhesion molecules"/>
    <property type="evidence" value="ECO:0007669"/>
    <property type="project" value="UniProtKB-ARBA"/>
</dbReference>
<feature type="repeat" description="FG-GAP" evidence="12">
    <location>
        <begin position="252"/>
        <end position="304"/>
    </location>
</feature>
<evidence type="ECO:0000256" key="10">
    <source>
        <dbReference type="ARBA" id="ARBA00023170"/>
    </source>
</evidence>
<evidence type="ECO:0000256" key="12">
    <source>
        <dbReference type="PROSITE-ProRule" id="PRU00803"/>
    </source>
</evidence>
<feature type="domain" description="Integrin alpha second immunoglobulin-like" evidence="16">
    <location>
        <begin position="650"/>
        <end position="790"/>
    </location>
</feature>
<dbReference type="InterPro" id="IPR028994">
    <property type="entry name" value="Integrin_alpha_N"/>
</dbReference>
<keyword evidence="8 13" id="KW-0401">Integrin</keyword>
<dbReference type="GO" id="GO:0009897">
    <property type="term" value="C:external side of plasma membrane"/>
    <property type="evidence" value="ECO:0007669"/>
    <property type="project" value="TreeGrafter"/>
</dbReference>
<keyword evidence="7 13" id="KW-1133">Transmembrane helix</keyword>
<dbReference type="InterPro" id="IPR018184">
    <property type="entry name" value="Integrin_alpha_C_CS"/>
</dbReference>
<evidence type="ECO:0000256" key="9">
    <source>
        <dbReference type="ARBA" id="ARBA00023136"/>
    </source>
</evidence>
<evidence type="ECO:0000256" key="7">
    <source>
        <dbReference type="ARBA" id="ARBA00022989"/>
    </source>
</evidence>
<dbReference type="PROSITE" id="PS00242">
    <property type="entry name" value="INTEGRIN_ALPHA"/>
    <property type="match status" value="1"/>
</dbReference>
<organism evidence="18">
    <name type="scientific">Photinus pyralis</name>
    <name type="common">Common eastern firefly</name>
    <name type="synonym">Lampyris pyralis</name>
    <dbReference type="NCBI Taxonomy" id="7054"/>
    <lineage>
        <taxon>Eukaryota</taxon>
        <taxon>Metazoa</taxon>
        <taxon>Ecdysozoa</taxon>
        <taxon>Arthropoda</taxon>
        <taxon>Hexapoda</taxon>
        <taxon>Insecta</taxon>
        <taxon>Pterygota</taxon>
        <taxon>Neoptera</taxon>
        <taxon>Endopterygota</taxon>
        <taxon>Coleoptera</taxon>
        <taxon>Polyphaga</taxon>
        <taxon>Elateriformia</taxon>
        <taxon>Elateroidea</taxon>
        <taxon>Lampyridae</taxon>
        <taxon>Lampyrinae</taxon>
        <taxon>Photinus</taxon>
    </lineage>
</organism>
<evidence type="ECO:0000259" key="15">
    <source>
        <dbReference type="Pfam" id="PF08441"/>
    </source>
</evidence>
<sequence length="2869" mass="321508">MCRCGVLISSVFVIVSNVLLVTSFNIDTFNYVQHKGQNRSMFGFSVATHKEQGRSWVIVGAPEAQSELNTGIVRGGSVYKCITTSDNGCDEIIFNDERSERDKKPIDDKDFQWFGATVSSAGPDLPIVACAPRYVWFTKSREERRDPVGTCYITKNNFRDSSEYSPCRTSLFGYHRQGSCQAGLSAGMSKDGTRLFIGAPGSWYWQGQSYSIDPQVNFPFHPGIFGEAFGFNARPKGQVFQQSLNKRPAVFSTPEGPARDDDSYMGYSMVVGDFNNVGTQGVAVGMPKGGESLEGRILLYTWDLTNYLNISGTQLGAYYGYALANSDVDGDGRDDLLIGAPLHTEKNTENKYEVGRVEIACQGPSGSFSRRIILDGFKSKSRFGLALSTLGDMNLDGYGDFAVGAPYDGPFERGAVYIFQGAPNGAVTKYSQVIYAENVQRSYVGREPVNTFGFSISGGLDLDGNDYPDMAIGAYSSDVAYFFRARPVVKVEAYVKFLTPHKQLFLEQKDCYKPNNPNIRVTCTDIEVCVRYTGVGVPSRIDLNIEHILDAKKLKQQTRMYLGRASGQSVNTTLILYKDTEFNCNLKDKIYLEEQIIDKLTELMVEVKYSLKSSEALSQTVRNPTSILVPILDESKPTSVNDSISIYKNCGPDNICYPDLRLHVNQQIDGYVYELGKSLEFIVEVTNHAEDAYNAKFFLHLPPGIGFKVAKRTDYPESKVSCSTSFNASVFVCDIGNPLSKVFNFKLEVEPLRYHKLLSPSYDFLMNVTSANPEYNHTMQDNVVQFSIKIIVNAELSLEGKSVPSTVYYNLNQYPSEAKVWDSEIGPSVIHSYTVTNAGPSDVQNVEIFIIWPHLAAQGKDLLYLLEEPHTLGNVQCEIVGANYNGYTLAGQREVWEILEITPEYLHHNATPHVQHNKTVIISGQAGNTITTTETELIFFDELNKVIHREKLIREPSYEEYWQQVAKFVNSHPGPLVVAVNTTIHVKYENGTVISHPSNRPGIPEIPYGSYRVRSNTTTLVAYSDSLGNILYEEIISEEPGSESFTKRVRSTTDRYTFPLSIRTNTTRETSYVTSDGKVLYQEFVSKVGTGESTSVETSKISTIINVVLYDANGNKLEAHTVTAEPGTEAYWEQINALVGKYPDPVTIRIFKGKITTYYINGVEIRKEEVSGSSTTLEAPFRSYIDVITTITCFGVDGQVLDQGSIPGESGTTEYQKIVNKMVKQYKQPITIKTNTTTAVTYRGSAGKIIHTGYMYKEKIDKYHQDLLQNAVTTTKITIYDSYGKEIHHESIKQEPGTPAYWEELNKIVSKYKVPGTIGTQHVKTITYYVNGKPTDVEVTSGTVEKKFISHTDTTTVTIRDMNGNQLYQTAIPSDSDSKQYRELISRLTLQFPQPLIIKTNTTRFITYRTENGQILQNGYVYSEKTEHYNQSQPETVTTIVTTVTVHDSHGRPVGTEIVTENPGTQAYWETINQIISKHKPPVTVSTTHIKTIKYILNGKEVNHENVPFTTRTETTTSISCRNAQDGATLYSSQLPGDSNSAAYKDLISTLTSTYTQPIIITTNVTRITHYLDTLGNEILTNTAFEAKTQSYNQHSGETFKITTATVLTIYGMNGLQLHQEVITEEPESREYWNRVNQIIATYTQPVTVKTSTTQRVTYYLNGIEIKTEEKPLHPGVNEVPLTVNTNVVTSVTCKDANNAVIHQVSLPGDSSTTAYRDVINGVKAQYRQPMTIITNVTKTITYRDSRGQPVSTGFVTEVKQEHFAPATLETSRTSTVTTVSVYDVNNRLVTQESLPYEPGTREYWEAFTKIIGHHATPVTVRIATSSVTTYYINGIETRRDDKPYVGDASRIPASIRIESTSTIVCHDRNGKQLYTITIPGDTQTTEYRNAISTIKNTYHQPIAVKTTVNKNIRFMNSYGTVIHTETTHHETTENYNHNLNETVRTITETVITFYDENRNLLQREIIREEPGTEAYWQEINKVISKYTIPITMRVTTTKVLVYYSNGVEMRRENVPTGDTNQPFTTQSDSVTTVVCHANDGQELYRTTLSGNAQTPAYNDLINSLRNQYSFPISVNTNITTTIKYFGSDHRLIYTGYVYESRTQQYNQQSGETSRISTVTIVKIFSQSGHLLEQVTIMDAPDSPIYWEQINNVVVKHHEVITIQTDTKKVITYYVNGKEIRSEQIPGPIAEPIHPELQRSTVITCYGPAGNILTQRTIAEDRTSPAYLNYLSALKQQHPDYGSIHTNTTITIYYRNARGGTVHVGSILQQHTDYRTPSRPDTTQTQTTTITTVTFYDPSGNVLHQETIRDEPGSTAYWHSIKNTITRYPLIALKIHTTITKVITYYSGNREIRQETVPGNAGIYEAPFTSHTDVVNVITFYGPNREVLNQQTVRGELTPADRKNYLDSFSRTHFGGTFTMETNTTKTLTYRSTDGRVLFTDNIFVPVDQGPTHTEIKTTFTVYGPDRRTILDQHTINGGTGSAAYNDYISAIIARFPGSITIYTNSTKTVTLMSDSGQPHQQVLTEPRSTIQREGDTTSSRARTSITFYAPDGTQLHQDTIEGAPGNELLQKLNQVANTFGGVLKSSVTHHNEGSVTHVDTPYPGHTFGGNTQHFTDFDVNRYNNYSSPYNNQTSRSPPLESLQDLGTYAKRRGYVNAGVDLGRGHSGNVDNSFDNQARRRFESYRTSETNPNYNYLRGQNIRHSRTKREEDPTTIDIKRLSECKTSNCSIIRCTTGALHNGNEVHIALRARVNVHTLTQLSTTQTVKIQSMLLARISQFEEILGVPEKRKLYRHQAITTVMPPTPDIKPDMVPLWVVILSAVAGTLILLLLIFLLYKCGFFNRSRPSDAPERQPLNRNGHFQHGDEAL</sequence>
<dbReference type="InterPro" id="IPR048285">
    <property type="entry name" value="Integrin_alpha_Ig-like_2"/>
</dbReference>
<feature type="domain" description="Integrin alpha first immunoglubulin-like" evidence="15">
    <location>
        <begin position="485"/>
        <end position="648"/>
    </location>
</feature>
<feature type="repeat" description="FG-GAP" evidence="12">
    <location>
        <begin position="369"/>
        <end position="428"/>
    </location>
</feature>
<feature type="repeat" description="FG-GAP" evidence="12">
    <location>
        <begin position="168"/>
        <end position="221"/>
    </location>
</feature>
<evidence type="ECO:0000256" key="4">
    <source>
        <dbReference type="ARBA" id="ARBA00022729"/>
    </source>
</evidence>
<proteinExistence type="inferred from homology"/>
<keyword evidence="10 13" id="KW-0675">Receptor</keyword>
<feature type="compositionally biased region" description="Polar residues" evidence="14">
    <location>
        <begin position="2518"/>
        <end position="2530"/>
    </location>
</feature>
<dbReference type="GO" id="GO:0007229">
    <property type="term" value="P:integrin-mediated signaling pathway"/>
    <property type="evidence" value="ECO:0007669"/>
    <property type="project" value="UniProtKB-KW"/>
</dbReference>
<evidence type="ECO:0000256" key="11">
    <source>
        <dbReference type="ARBA" id="ARBA00023180"/>
    </source>
</evidence>
<dbReference type="GO" id="GO:0048513">
    <property type="term" value="P:animal organ development"/>
    <property type="evidence" value="ECO:0007669"/>
    <property type="project" value="UniProtKB-ARBA"/>
</dbReference>
<protein>
    <submittedName>
        <fullName evidence="18">Uncharacterized protein</fullName>
    </submittedName>
</protein>
<dbReference type="PANTHER" id="PTHR23220">
    <property type="entry name" value="INTEGRIN ALPHA"/>
    <property type="match status" value="1"/>
</dbReference>
<keyword evidence="4" id="KW-0732">Signal</keyword>
<dbReference type="EMBL" id="GEZM01019557">
    <property type="protein sequence ID" value="JAV89629.1"/>
    <property type="molecule type" value="Transcribed_RNA"/>
</dbReference>
<dbReference type="InterPro" id="IPR013649">
    <property type="entry name" value="Integrin_alpha_Ig-like_1"/>
</dbReference>
<dbReference type="InterPro" id="IPR013519">
    <property type="entry name" value="Int_alpha_beta-p"/>
</dbReference>
<dbReference type="Gene3D" id="1.20.5.930">
    <property type="entry name" value="Bicelle-embedded integrin alpha(iib) transmembrane segment"/>
    <property type="match status" value="1"/>
</dbReference>
<dbReference type="Pfam" id="PF01839">
    <property type="entry name" value="FG-GAP"/>
    <property type="match status" value="2"/>
</dbReference>
<dbReference type="SMART" id="SM00191">
    <property type="entry name" value="Int_alpha"/>
    <property type="match status" value="5"/>
</dbReference>
<feature type="region of interest" description="Disordered" evidence="14">
    <location>
        <begin position="2848"/>
        <end position="2869"/>
    </location>
</feature>
<feature type="repeat" description="FG-GAP" evidence="12">
    <location>
        <begin position="100"/>
        <end position="163"/>
    </location>
</feature>
<dbReference type="SUPFAM" id="SSF69179">
    <property type="entry name" value="Integrin domains"/>
    <property type="match status" value="4"/>
</dbReference>
<dbReference type="GO" id="GO:0008305">
    <property type="term" value="C:integrin complex"/>
    <property type="evidence" value="ECO:0007669"/>
    <property type="project" value="InterPro"/>
</dbReference>
<dbReference type="InterPro" id="IPR013517">
    <property type="entry name" value="FG-GAP"/>
</dbReference>
<feature type="repeat" description="FG-GAP" evidence="12">
    <location>
        <begin position="438"/>
        <end position="500"/>
    </location>
</feature>
<feature type="repeat" description="FG-GAP" evidence="12">
    <location>
        <begin position="305"/>
        <end position="368"/>
    </location>
</feature>
<dbReference type="PRINTS" id="PR01185">
    <property type="entry name" value="INTEGRINA"/>
</dbReference>
<evidence type="ECO:0000259" key="16">
    <source>
        <dbReference type="Pfam" id="PF20805"/>
    </source>
</evidence>
<feature type="transmembrane region" description="Helical" evidence="13">
    <location>
        <begin position="2813"/>
        <end position="2837"/>
    </location>
</feature>
<dbReference type="GO" id="GO:0005178">
    <property type="term" value="F:integrin binding"/>
    <property type="evidence" value="ECO:0007669"/>
    <property type="project" value="TreeGrafter"/>
</dbReference>
<dbReference type="Pfam" id="PF08441">
    <property type="entry name" value="Integrin_A_Ig_1"/>
    <property type="match status" value="1"/>
</dbReference>
<comment type="similarity">
    <text evidence="2 13">Belongs to the integrin alpha chain family.</text>
</comment>
<dbReference type="InterPro" id="IPR048286">
    <property type="entry name" value="Integrin_alpha_Ig-like_3"/>
</dbReference>
<keyword evidence="9 13" id="KW-0472">Membrane</keyword>
<evidence type="ECO:0000313" key="18">
    <source>
        <dbReference type="EMBL" id="JAV89628.1"/>
    </source>
</evidence>
<evidence type="ECO:0000259" key="17">
    <source>
        <dbReference type="Pfam" id="PF20806"/>
    </source>
</evidence>
<keyword evidence="6 13" id="KW-0130">Cell adhesion</keyword>
<feature type="region of interest" description="Disordered" evidence="14">
    <location>
        <begin position="2518"/>
        <end position="2540"/>
    </location>
</feature>
<evidence type="ECO:0000256" key="14">
    <source>
        <dbReference type="SAM" id="MobiDB-lite"/>
    </source>
</evidence>
<evidence type="ECO:0000256" key="2">
    <source>
        <dbReference type="ARBA" id="ARBA00008054"/>
    </source>
</evidence>
<dbReference type="InterPro" id="IPR032695">
    <property type="entry name" value="Integrin_dom_sf"/>
</dbReference>
<dbReference type="GO" id="GO:0033627">
    <property type="term" value="P:cell adhesion mediated by integrin"/>
    <property type="evidence" value="ECO:0007669"/>
    <property type="project" value="TreeGrafter"/>
</dbReference>
<evidence type="ECO:0000256" key="6">
    <source>
        <dbReference type="ARBA" id="ARBA00022889"/>
    </source>
</evidence>
<evidence type="ECO:0000256" key="3">
    <source>
        <dbReference type="ARBA" id="ARBA00022692"/>
    </source>
</evidence>
<keyword evidence="5" id="KW-0677">Repeat</keyword>
<feature type="domain" description="Integrin alpha third immunoglobulin-like" evidence="17">
    <location>
        <begin position="796"/>
        <end position="880"/>
    </location>
</feature>
<dbReference type="Gene3D" id="2.60.40.1530">
    <property type="entry name" value="ntegrin, alpha v. Chain A, domain 4"/>
    <property type="match status" value="2"/>
</dbReference>
<dbReference type="PANTHER" id="PTHR23220:SF133">
    <property type="entry name" value="INTEGRIN ALPHA-PS2"/>
    <property type="match status" value="1"/>
</dbReference>
<dbReference type="Pfam" id="PF20806">
    <property type="entry name" value="Integrin_A_Ig_3"/>
    <property type="match status" value="2"/>
</dbReference>
<dbReference type="EMBL" id="GEZM01019558">
    <property type="protein sequence ID" value="JAV89628.1"/>
    <property type="molecule type" value="Transcribed_RNA"/>
</dbReference>
<accession>A0A1Y1MWW9</accession>
<name>A0A1Y1MWW9_PHOPY</name>
<reference evidence="18" key="1">
    <citation type="journal article" date="2016" name="Sci. Rep.">
        <title>Molecular characterization of firefly nuptial gifts: a multi-omics approach sheds light on postcopulatory sexual selection.</title>
        <authorList>
            <person name="Al-Wathiqui N."/>
            <person name="Fallon T.R."/>
            <person name="South A."/>
            <person name="Weng J.K."/>
            <person name="Lewis S.M."/>
        </authorList>
    </citation>
    <scope>NUCLEOTIDE SEQUENCE</scope>
</reference>
<dbReference type="Gene3D" id="2.60.40.1460">
    <property type="entry name" value="Integrin domains. Chain A, domain 2"/>
    <property type="match status" value="1"/>
</dbReference>
<keyword evidence="11" id="KW-0325">Glycoprotein</keyword>
<dbReference type="Gene3D" id="2.60.40.1510">
    <property type="entry name" value="ntegrin, alpha v. Chain A, domain 3"/>
    <property type="match status" value="1"/>
</dbReference>
<dbReference type="Gene3D" id="2.130.10.130">
    <property type="entry name" value="Integrin alpha, N-terminal"/>
    <property type="match status" value="1"/>
</dbReference>
<dbReference type="PROSITE" id="PS51470">
    <property type="entry name" value="FG_GAP"/>
    <property type="match status" value="6"/>
</dbReference>
<dbReference type="SUPFAM" id="SSF69318">
    <property type="entry name" value="Integrin alpha N-terminal domain"/>
    <property type="match status" value="1"/>
</dbReference>
<dbReference type="Pfam" id="PF20805">
    <property type="entry name" value="Integrin_A_Ig_2"/>
    <property type="match status" value="1"/>
</dbReference>
<dbReference type="GO" id="GO:0007160">
    <property type="term" value="P:cell-matrix adhesion"/>
    <property type="evidence" value="ECO:0007669"/>
    <property type="project" value="TreeGrafter"/>
</dbReference>
<evidence type="ECO:0000256" key="5">
    <source>
        <dbReference type="ARBA" id="ARBA00022737"/>
    </source>
</evidence>
<feature type="domain" description="Integrin alpha third immunoglobulin-like" evidence="17">
    <location>
        <begin position="2704"/>
        <end position="2781"/>
    </location>
</feature>